<organism evidence="1 2">
    <name type="scientific">Panicum virgatum</name>
    <name type="common">Blackwell switchgrass</name>
    <dbReference type="NCBI Taxonomy" id="38727"/>
    <lineage>
        <taxon>Eukaryota</taxon>
        <taxon>Viridiplantae</taxon>
        <taxon>Streptophyta</taxon>
        <taxon>Embryophyta</taxon>
        <taxon>Tracheophyta</taxon>
        <taxon>Spermatophyta</taxon>
        <taxon>Magnoliopsida</taxon>
        <taxon>Liliopsida</taxon>
        <taxon>Poales</taxon>
        <taxon>Poaceae</taxon>
        <taxon>PACMAD clade</taxon>
        <taxon>Panicoideae</taxon>
        <taxon>Panicodae</taxon>
        <taxon>Paniceae</taxon>
        <taxon>Panicinae</taxon>
        <taxon>Panicum</taxon>
        <taxon>Panicum sect. Hiantes</taxon>
    </lineage>
</organism>
<reference evidence="1 2" key="1">
    <citation type="submission" date="2020-05" db="EMBL/GenBank/DDBJ databases">
        <title>WGS assembly of Panicum virgatum.</title>
        <authorList>
            <person name="Lovell J.T."/>
            <person name="Jenkins J."/>
            <person name="Shu S."/>
            <person name="Juenger T.E."/>
            <person name="Schmutz J."/>
        </authorList>
    </citation>
    <scope>NUCLEOTIDE SEQUENCE [LARGE SCALE GENOMIC DNA]</scope>
    <source>
        <strain evidence="2">cv. AP13</strain>
    </source>
</reference>
<sequence length="133" mass="14807">MEITQCARRPDKTRNIQRLFGLLMSYNSQLCVDASVRSPALGDNRCSTILRAMHTGLDFTHTIRIVFVRFRRSPSLPRHGRSSWHGFGFVLVSSRIGVQQTTAALPAQVMSCRPSSLSGKGRTVPSQLMYTPA</sequence>
<protein>
    <submittedName>
        <fullName evidence="1">Uncharacterized protein</fullName>
    </submittedName>
</protein>
<keyword evidence="2" id="KW-1185">Reference proteome</keyword>
<evidence type="ECO:0000313" key="2">
    <source>
        <dbReference type="Proteomes" id="UP000823388"/>
    </source>
</evidence>
<comment type="caution">
    <text evidence="1">The sequence shown here is derived from an EMBL/GenBank/DDBJ whole genome shotgun (WGS) entry which is preliminary data.</text>
</comment>
<proteinExistence type="predicted"/>
<dbReference type="AlphaFoldDB" id="A0A8T0MW98"/>
<dbReference type="Proteomes" id="UP000823388">
    <property type="component" value="Chromosome 9N"/>
</dbReference>
<feature type="non-terminal residue" evidence="1">
    <location>
        <position position="133"/>
    </location>
</feature>
<dbReference type="EMBL" id="CM029054">
    <property type="protein sequence ID" value="KAG2541751.1"/>
    <property type="molecule type" value="Genomic_DNA"/>
</dbReference>
<gene>
    <name evidence="1" type="ORF">PVAP13_9NG698614</name>
</gene>
<evidence type="ECO:0000313" key="1">
    <source>
        <dbReference type="EMBL" id="KAG2541751.1"/>
    </source>
</evidence>
<name>A0A8T0MW98_PANVG</name>
<accession>A0A8T0MW98</accession>